<dbReference type="EMBL" id="WVTB01000027">
    <property type="protein sequence ID" value="KAF3807885.1"/>
    <property type="molecule type" value="Genomic_DNA"/>
</dbReference>
<organism evidence="2 3">
    <name type="scientific">Colletotrichum gloeosporioides</name>
    <name type="common">Anthracnose fungus</name>
    <name type="synonym">Glomerella cingulata</name>
    <dbReference type="NCBI Taxonomy" id="474922"/>
    <lineage>
        <taxon>Eukaryota</taxon>
        <taxon>Fungi</taxon>
        <taxon>Dikarya</taxon>
        <taxon>Ascomycota</taxon>
        <taxon>Pezizomycotina</taxon>
        <taxon>Sordariomycetes</taxon>
        <taxon>Hypocreomycetidae</taxon>
        <taxon>Glomerellales</taxon>
        <taxon>Glomerellaceae</taxon>
        <taxon>Colletotrichum</taxon>
        <taxon>Colletotrichum gloeosporioides species complex</taxon>
    </lineage>
</organism>
<dbReference type="InterPro" id="IPR041664">
    <property type="entry name" value="AAA_16"/>
</dbReference>
<dbReference type="Pfam" id="PF13191">
    <property type="entry name" value="AAA_16"/>
    <property type="match status" value="1"/>
</dbReference>
<dbReference type="GeneID" id="69014764"/>
<dbReference type="RefSeq" id="XP_045267044.1">
    <property type="nucleotide sequence ID" value="XM_045407599.1"/>
</dbReference>
<dbReference type="SUPFAM" id="SSF52540">
    <property type="entry name" value="P-loop containing nucleoside triphosphate hydrolases"/>
    <property type="match status" value="1"/>
</dbReference>
<reference evidence="2" key="1">
    <citation type="journal article" date="2020" name="Phytopathology">
        <title>Genome sequence and comparative analysis of Colletotrichum gloeosporioides isolated from Liriodendron leaves.</title>
        <authorList>
            <person name="Fu F.F."/>
            <person name="Hao Z."/>
            <person name="Wang P."/>
            <person name="Lu Y."/>
            <person name="Xue L.J."/>
            <person name="Wei G."/>
            <person name="Tian Y."/>
            <person name="Baishi H."/>
            <person name="Xu H."/>
            <person name="Shi J."/>
            <person name="Cheng T."/>
            <person name="Wang G."/>
            <person name="Yi Y."/>
            <person name="Chen J."/>
        </authorList>
    </citation>
    <scope>NUCLEOTIDE SEQUENCE</scope>
    <source>
        <strain evidence="2">Lc1</strain>
    </source>
</reference>
<evidence type="ECO:0000313" key="3">
    <source>
        <dbReference type="Proteomes" id="UP000613401"/>
    </source>
</evidence>
<dbReference type="Gene3D" id="1.25.40.10">
    <property type="entry name" value="Tetratricopeptide repeat domain"/>
    <property type="match status" value="1"/>
</dbReference>
<dbReference type="PANTHER" id="PTHR35205:SF1">
    <property type="entry name" value="ZU5 DOMAIN-CONTAINING PROTEIN"/>
    <property type="match status" value="1"/>
</dbReference>
<evidence type="ECO:0000313" key="2">
    <source>
        <dbReference type="EMBL" id="KAF3807885.1"/>
    </source>
</evidence>
<feature type="domain" description="Orc1-like AAA ATPase" evidence="1">
    <location>
        <begin position="285"/>
        <end position="429"/>
    </location>
</feature>
<dbReference type="PANTHER" id="PTHR35205">
    <property type="entry name" value="NB-ARC AND TPR DOMAIN PROTEIN"/>
    <property type="match status" value="1"/>
</dbReference>
<dbReference type="InterPro" id="IPR027417">
    <property type="entry name" value="P-loop_NTPase"/>
</dbReference>
<gene>
    <name evidence="2" type="ORF">GCG54_00007621</name>
</gene>
<reference evidence="2" key="2">
    <citation type="submission" date="2020-03" db="EMBL/GenBank/DDBJ databases">
        <authorList>
            <person name="Fu F.-F."/>
            <person name="Chen J."/>
        </authorList>
    </citation>
    <scope>NUCLEOTIDE SEQUENCE</scope>
    <source>
        <strain evidence="2">Lc1</strain>
    </source>
</reference>
<comment type="caution">
    <text evidence="2">The sequence shown here is derived from an EMBL/GenBank/DDBJ whole genome shotgun (WGS) entry which is preliminary data.</text>
</comment>
<dbReference type="AlphaFoldDB" id="A0A8H4CPW2"/>
<evidence type="ECO:0000259" key="1">
    <source>
        <dbReference type="Pfam" id="PF13191"/>
    </source>
</evidence>
<proteinExistence type="predicted"/>
<sequence length="1228" mass="140058">MINPVLTVYRIVRPKDAQSFLSVTAWAVSLSKVYGIHHRTCRSPSQLTVTLTKALLHAEMGRSGHLEEQKLIKTSTFAVFFMGTPHQGGEGLSILDAVTRVLSLVSYTNLALIEKIKPNSDWLLDIQERYSAISRDFRTICGYELRETYTTVRGRLLLVPKASAILFAATNILALPFDADHVTMVKFSGADDPNFQKIIKRIELFSRLAVDDAASFGTVNAGDKGKCHDKKGWDKIYTSLLNLANMSQHKAIRADEILFEDNTDVATPLEFSLGVTFQVRWNRHFTGRNSTLQLLKRMLAPSSTQDTFPLVVLYGPGGIGKTQLALQYARHGKDHYSSIFWIDGTHPDTIETSVIACVERLKDHYVSHGLQNTSPRYGLLNGSSTAETLENPSSTARSPIDRFLSWLSYRENTQWLLIIDNVDDLESVNLRDLLPTTRWGAVLVTSRRSDLAISWDSIEVPGMNKDEAFALLQQNSKLVLTKGTEDFDVHLLNINSLAEWRNGVALTRRLAYLPLAISQAGAHIAMQQSKNPISTYLALYTKYPRNILGKRTVHLEWDRRQDTVLATWEISFNEIKKRMPEAAEILLLCGFFPPQFIVAEFYIRGSSFTGTLYLFNNVLALKNLANPSSKEIQVLDSLSLLRSFSLLQYDPHKNRYSIHPLIHLWARLRLGTEEHEAMLQQALSILHNYGNPQEYLQHERHLFNILSKTESHSCESSPEEVVGLMSVEPYNNEPPIFSFLDHLTGWTLWLRAYCNEAAWFIFEAIFGQSNRRLYDWEIIHRLASGGRHTDALSWALCNGMKVFPPKHPRILEIVGNYAFSMIENPWNHERREDALRWYTWLLSARFLVLGPMHPATAGAYLGLGMSHDNCTIAIRSSTTAFDIRYAILGKDDFLTQNADRALNETKNRCFLSECSVLNREAQLQKLMSAWRRDMTRTGLKLHDKILDFEIMEFDPHGPLASLPLIVELLEKEGREFLRSWPSSVAHFAAHFRVLKASHDGSKVTEQLTHIWQEELQETGLSIEPMVQMSQIAFYLAAWCMEARDVQCAESWLSKLYLAPQDRMSLQWHKKCTWPLDLYPRLWFEYSSPLKGDIEEQLSYWIDGAFWYLASSIMGQLAGFHLHLMSNLNDDFSIHIEEATLLFLLPGMRQTASTDLYFAEFLSLLGEYPDDITPAMKGTIEYWESRGQRCPGMLLRDSIVDNLYGDSLRDSIGMRSFKDSRVWYMCLAA</sequence>
<name>A0A8H4CPW2_COLGL</name>
<accession>A0A8H4CPW2</accession>
<dbReference type="InterPro" id="IPR011990">
    <property type="entry name" value="TPR-like_helical_dom_sf"/>
</dbReference>
<dbReference type="Gene3D" id="3.40.50.300">
    <property type="entry name" value="P-loop containing nucleotide triphosphate hydrolases"/>
    <property type="match status" value="1"/>
</dbReference>
<dbReference type="Proteomes" id="UP000613401">
    <property type="component" value="Unassembled WGS sequence"/>
</dbReference>
<protein>
    <recommendedName>
        <fullName evidence="1">Orc1-like AAA ATPase domain-containing protein</fullName>
    </recommendedName>
</protein>
<keyword evidence="3" id="KW-1185">Reference proteome</keyword>